<gene>
    <name evidence="3" type="ORF">CF67_02008</name>
</gene>
<evidence type="ECO:0000259" key="2">
    <source>
        <dbReference type="Pfam" id="PF08241"/>
    </source>
</evidence>
<organism evidence="3 4">
    <name type="scientific">Candidatus Photodesmus blepharonis</name>
    <dbReference type="NCBI Taxonomy" id="1179155"/>
    <lineage>
        <taxon>Bacteria</taxon>
        <taxon>Pseudomonadati</taxon>
        <taxon>Pseudomonadota</taxon>
        <taxon>Gammaproteobacteria</taxon>
        <taxon>Vibrionales</taxon>
        <taxon>Vibrionaceae</taxon>
        <taxon>Candidatus Photodesmus</taxon>
    </lineage>
</organism>
<keyword evidence="1" id="KW-0812">Transmembrane</keyword>
<feature type="transmembrane region" description="Helical" evidence="1">
    <location>
        <begin position="122"/>
        <end position="143"/>
    </location>
</feature>
<dbReference type="eggNOG" id="COG2226">
    <property type="taxonomic scope" value="Bacteria"/>
</dbReference>
<protein>
    <recommendedName>
        <fullName evidence="2">Methyltransferase type 11 domain-containing protein</fullName>
    </recommendedName>
</protein>
<dbReference type="InterPro" id="IPR029063">
    <property type="entry name" value="SAM-dependent_MTases_sf"/>
</dbReference>
<dbReference type="PANTHER" id="PTHR43036:SF2">
    <property type="entry name" value="OS04G0481300 PROTEIN"/>
    <property type="match status" value="1"/>
</dbReference>
<reference evidence="3 4" key="1">
    <citation type="submission" date="2014-03" db="EMBL/GenBank/DDBJ databases">
        <title>Selection and divergence in the genomes of co-occurring obligate luminous symbionts with specific hosts.</title>
        <authorList>
            <person name="Hendry T.A."/>
            <person name="de Wet J.R."/>
            <person name="Dunlap P.V."/>
        </authorList>
    </citation>
    <scope>NUCLEOTIDE SEQUENCE [LARGE SCALE GENOMIC DNA]</scope>
    <source>
        <strain evidence="3 4">Ppalp.1</strain>
    </source>
</reference>
<accession>A0A084CNI0</accession>
<proteinExistence type="predicted"/>
<dbReference type="SUPFAM" id="SSF53335">
    <property type="entry name" value="S-adenosyl-L-methionine-dependent methyltransferases"/>
    <property type="match status" value="1"/>
</dbReference>
<evidence type="ECO:0000313" key="4">
    <source>
        <dbReference type="Proteomes" id="UP000053784"/>
    </source>
</evidence>
<evidence type="ECO:0000256" key="1">
    <source>
        <dbReference type="SAM" id="Phobius"/>
    </source>
</evidence>
<keyword evidence="1" id="KW-0472">Membrane</keyword>
<dbReference type="RefSeq" id="WP_034413859.1">
    <property type="nucleotide sequence ID" value="NZ_JGVK01000012.1"/>
</dbReference>
<dbReference type="AlphaFoldDB" id="A0A084CNI0"/>
<keyword evidence="4" id="KW-1185">Reference proteome</keyword>
<dbReference type="InterPro" id="IPR013216">
    <property type="entry name" value="Methyltransf_11"/>
</dbReference>
<comment type="caution">
    <text evidence="3">The sequence shown here is derived from an EMBL/GenBank/DDBJ whole genome shotgun (WGS) entry which is preliminary data.</text>
</comment>
<dbReference type="Gene3D" id="3.40.50.150">
    <property type="entry name" value="Vaccinia Virus protein VP39"/>
    <property type="match status" value="1"/>
</dbReference>
<sequence>MKAVIHNKKKFEKPTSWLQLKNGRWISGSIQARLDEWYHKLFGEHMLKLGGLSCELLSHHCNIQHQVNLDIHNPLCNVIANQKNLPFLEKTFNAIIMSHQLDYCNNPHLVLREVDRVMIDDGYLILTGFNPISFAGLAGWIPWRKKNLLQNKYMFTPYRLKEWLTLLNYQVIHCDLYALFPMQYYQNIWTWFENNLGDWSTPIRSLYFIVARKRTYPIKPIKSHWELKRSLFPMNASYRLNKGKNWSSFVN</sequence>
<dbReference type="Proteomes" id="UP000053784">
    <property type="component" value="Unassembled WGS sequence"/>
</dbReference>
<dbReference type="PANTHER" id="PTHR43036">
    <property type="entry name" value="OSJNBB0011N17.9 PROTEIN"/>
    <property type="match status" value="1"/>
</dbReference>
<feature type="domain" description="Methyltransferase type 11" evidence="2">
    <location>
        <begin position="78"/>
        <end position="126"/>
    </location>
</feature>
<dbReference type="EMBL" id="JGVK01000012">
    <property type="protein sequence ID" value="KEY91359.1"/>
    <property type="molecule type" value="Genomic_DNA"/>
</dbReference>
<dbReference type="STRING" id="1179155.CF67_02008"/>
<dbReference type="GO" id="GO:0008757">
    <property type="term" value="F:S-adenosylmethionine-dependent methyltransferase activity"/>
    <property type="evidence" value="ECO:0007669"/>
    <property type="project" value="InterPro"/>
</dbReference>
<keyword evidence="1" id="KW-1133">Transmembrane helix</keyword>
<dbReference type="Pfam" id="PF08241">
    <property type="entry name" value="Methyltransf_11"/>
    <property type="match status" value="1"/>
</dbReference>
<dbReference type="OrthoDB" id="6191410at2"/>
<name>A0A084CNI0_9GAMM</name>
<evidence type="ECO:0000313" key="3">
    <source>
        <dbReference type="EMBL" id="KEY91359.1"/>
    </source>
</evidence>